<dbReference type="InterPro" id="IPR001962">
    <property type="entry name" value="Asn_synthase"/>
</dbReference>
<dbReference type="Proteomes" id="UP001202402">
    <property type="component" value="Unassembled WGS sequence"/>
</dbReference>
<sequence length="574" mass="67504">MKEYLFIKNQNIDAMHTHFASLVHMQDMWLCGFEEISYARKNYAIVVDGEVYNEKQIKEELHEAQFPPIASLEELFLYAYLHWKEDLMKHIEGAYAFVLYHDHQILAAKDPLGLSVLYYYEDDYQLVISNRISLMLDNADITPKLSKEGVMDLFAFGPGIPESKTILDGIHQLAMGQYFTYKDKVALKTYYRLRAKKHEDDIDTTAKHVYELVEASIKRQMDQVHASFLSGGLDSSIITAVCAKETSDWRTYSLAYEGNKENFKGNMYQVSLDDDYIKQMCERYPLQHQELMITQKQLRDELKNAMLAREFPGMADIDSSLLWLCEQVSQKERVIFSGECSDEIFGGYPWFYRKELKNLETFPWLRNVNDRISLLHEDIKHFDYQGYIKKNYADSIADMDYLSDDSKEDRQARIHSVLCLHWFMQTLVVRQITMANWANITIRAPFADVRTLEYVYNIPWDMKFYKQNEKGILRKAFEKLLPKDVCWRKKNPFPKTHNPLYADLVADLLKERYDDPSSPLHRLFDDATLKELIESKGASYTLPWYGQLMSGPQLLAYLYQIDQWILTYHVQLDF</sequence>
<dbReference type="PROSITE" id="PS51278">
    <property type="entry name" value="GATASE_TYPE_2"/>
    <property type="match status" value="1"/>
</dbReference>
<gene>
    <name evidence="9" type="primary">asnB</name>
    <name evidence="9" type="ORF">LQE99_12780</name>
</gene>
<comment type="catalytic activity">
    <reaction evidence="7">
        <text>L-aspartate + L-glutamine + ATP + H2O = L-asparagine + L-glutamate + AMP + diphosphate + H(+)</text>
        <dbReference type="Rhea" id="RHEA:12228"/>
        <dbReference type="ChEBI" id="CHEBI:15377"/>
        <dbReference type="ChEBI" id="CHEBI:15378"/>
        <dbReference type="ChEBI" id="CHEBI:29985"/>
        <dbReference type="ChEBI" id="CHEBI:29991"/>
        <dbReference type="ChEBI" id="CHEBI:30616"/>
        <dbReference type="ChEBI" id="CHEBI:33019"/>
        <dbReference type="ChEBI" id="CHEBI:58048"/>
        <dbReference type="ChEBI" id="CHEBI:58359"/>
        <dbReference type="ChEBI" id="CHEBI:456215"/>
        <dbReference type="EC" id="6.3.5.4"/>
    </reaction>
</comment>
<dbReference type="InterPro" id="IPR017932">
    <property type="entry name" value="GATase_2_dom"/>
</dbReference>
<evidence type="ECO:0000256" key="4">
    <source>
        <dbReference type="ARBA" id="ARBA00022741"/>
    </source>
</evidence>
<dbReference type="Pfam" id="PF00733">
    <property type="entry name" value="Asn_synthase"/>
    <property type="match status" value="1"/>
</dbReference>
<protein>
    <recommendedName>
        <fullName evidence="3">asparagine synthase (glutamine-hydrolyzing)</fullName>
        <ecNumber evidence="3">6.3.5.4</ecNumber>
    </recommendedName>
</protein>
<evidence type="ECO:0000259" key="8">
    <source>
        <dbReference type="PROSITE" id="PS51278"/>
    </source>
</evidence>
<keyword evidence="9" id="KW-0436">Ligase</keyword>
<dbReference type="PANTHER" id="PTHR43284">
    <property type="entry name" value="ASPARAGINE SYNTHETASE (GLUTAMINE-HYDROLYZING)"/>
    <property type="match status" value="1"/>
</dbReference>
<dbReference type="Gene3D" id="3.40.50.620">
    <property type="entry name" value="HUPs"/>
    <property type="match status" value="1"/>
</dbReference>
<comment type="similarity">
    <text evidence="2">Belongs to the asparagine synthetase family.</text>
</comment>
<evidence type="ECO:0000256" key="5">
    <source>
        <dbReference type="ARBA" id="ARBA00022840"/>
    </source>
</evidence>
<keyword evidence="5" id="KW-0067">ATP-binding</keyword>
<evidence type="ECO:0000256" key="1">
    <source>
        <dbReference type="ARBA" id="ARBA00005187"/>
    </source>
</evidence>
<dbReference type="Gene3D" id="3.60.20.10">
    <property type="entry name" value="Glutamine Phosphoribosylpyrophosphate, subunit 1, domain 1"/>
    <property type="match status" value="1"/>
</dbReference>
<dbReference type="CDD" id="cd01991">
    <property type="entry name" value="Asn_synthase_B_C"/>
    <property type="match status" value="1"/>
</dbReference>
<reference evidence="9 10" key="1">
    <citation type="submission" date="2022-02" db="EMBL/GenBank/DDBJ databases">
        <title>Genome of Erysipelotrichaceae sp. nov. NSJ-176 isolated from human feces.</title>
        <authorList>
            <person name="Abdugheni R."/>
        </authorList>
    </citation>
    <scope>NUCLEOTIDE SEQUENCE [LARGE SCALE GENOMIC DNA]</scope>
    <source>
        <strain evidence="9 10">NSJ-176</strain>
    </source>
</reference>
<evidence type="ECO:0000256" key="6">
    <source>
        <dbReference type="ARBA" id="ARBA00022888"/>
    </source>
</evidence>
<evidence type="ECO:0000256" key="2">
    <source>
        <dbReference type="ARBA" id="ARBA00005752"/>
    </source>
</evidence>
<organism evidence="9 10">
    <name type="scientific">Amedibacillus hominis</name>
    <dbReference type="NCBI Taxonomy" id="2897776"/>
    <lineage>
        <taxon>Bacteria</taxon>
        <taxon>Bacillati</taxon>
        <taxon>Bacillota</taxon>
        <taxon>Erysipelotrichia</taxon>
        <taxon>Erysipelotrichales</taxon>
        <taxon>Erysipelotrichaceae</taxon>
        <taxon>Amedibacillus</taxon>
    </lineage>
</organism>
<dbReference type="PIRSF" id="PIRSF001589">
    <property type="entry name" value="Asn_synthetase_glu-h"/>
    <property type="match status" value="1"/>
</dbReference>
<accession>A0ABS9RAT5</accession>
<dbReference type="GO" id="GO:0004066">
    <property type="term" value="F:asparagine synthase (glutamine-hydrolyzing) activity"/>
    <property type="evidence" value="ECO:0007669"/>
    <property type="project" value="UniProtKB-EC"/>
</dbReference>
<dbReference type="RefSeq" id="WP_117453557.1">
    <property type="nucleotide sequence ID" value="NZ_JAKVPQ010000010.1"/>
</dbReference>
<dbReference type="InterPro" id="IPR006426">
    <property type="entry name" value="Asn_synth_AEB"/>
</dbReference>
<evidence type="ECO:0000256" key="3">
    <source>
        <dbReference type="ARBA" id="ARBA00012737"/>
    </source>
</evidence>
<dbReference type="InterPro" id="IPR051786">
    <property type="entry name" value="ASN_synthetase/amidase"/>
</dbReference>
<dbReference type="EC" id="6.3.5.4" evidence="3"/>
<dbReference type="InterPro" id="IPR014729">
    <property type="entry name" value="Rossmann-like_a/b/a_fold"/>
</dbReference>
<proteinExistence type="inferred from homology"/>
<dbReference type="PANTHER" id="PTHR43284:SF1">
    <property type="entry name" value="ASPARAGINE SYNTHETASE"/>
    <property type="match status" value="1"/>
</dbReference>
<comment type="pathway">
    <text evidence="1">Amino-acid biosynthesis; L-asparagine biosynthesis; L-asparagine from L-aspartate (L-Gln route): step 1/1.</text>
</comment>
<evidence type="ECO:0000256" key="7">
    <source>
        <dbReference type="ARBA" id="ARBA00048741"/>
    </source>
</evidence>
<keyword evidence="4" id="KW-0547">Nucleotide-binding</keyword>
<dbReference type="EMBL" id="JAKVPQ010000010">
    <property type="protein sequence ID" value="MCH4285996.1"/>
    <property type="molecule type" value="Genomic_DNA"/>
</dbReference>
<dbReference type="InterPro" id="IPR029055">
    <property type="entry name" value="Ntn_hydrolases_N"/>
</dbReference>
<evidence type="ECO:0000313" key="9">
    <source>
        <dbReference type="EMBL" id="MCH4285996.1"/>
    </source>
</evidence>
<dbReference type="SUPFAM" id="SSF52402">
    <property type="entry name" value="Adenine nucleotide alpha hydrolases-like"/>
    <property type="match status" value="1"/>
</dbReference>
<keyword evidence="6" id="KW-0061">Asparagine biosynthesis</keyword>
<dbReference type="NCBIfam" id="TIGR01536">
    <property type="entry name" value="asn_synth_AEB"/>
    <property type="match status" value="1"/>
</dbReference>
<keyword evidence="6" id="KW-0028">Amino-acid biosynthesis</keyword>
<comment type="caution">
    <text evidence="9">The sequence shown here is derived from an EMBL/GenBank/DDBJ whole genome shotgun (WGS) entry which is preliminary data.</text>
</comment>
<evidence type="ECO:0000313" key="10">
    <source>
        <dbReference type="Proteomes" id="UP001202402"/>
    </source>
</evidence>
<dbReference type="Pfam" id="PF13537">
    <property type="entry name" value="GATase_7"/>
    <property type="match status" value="1"/>
</dbReference>
<keyword evidence="10" id="KW-1185">Reference proteome</keyword>
<name>A0ABS9RAT5_9FIRM</name>
<feature type="domain" description="Glutamine amidotransferase type-2" evidence="8">
    <location>
        <begin position="1"/>
        <end position="184"/>
    </location>
</feature>
<dbReference type="SUPFAM" id="SSF56235">
    <property type="entry name" value="N-terminal nucleophile aminohydrolases (Ntn hydrolases)"/>
    <property type="match status" value="1"/>
</dbReference>